<organism evidence="1 2">
    <name type="scientific">Dictyobacter kobayashii</name>
    <dbReference type="NCBI Taxonomy" id="2014872"/>
    <lineage>
        <taxon>Bacteria</taxon>
        <taxon>Bacillati</taxon>
        <taxon>Chloroflexota</taxon>
        <taxon>Ktedonobacteria</taxon>
        <taxon>Ktedonobacterales</taxon>
        <taxon>Dictyobacteraceae</taxon>
        <taxon>Dictyobacter</taxon>
    </lineage>
</organism>
<name>A0A402AWG5_9CHLR</name>
<gene>
    <name evidence="1" type="ORF">KDK_72170</name>
</gene>
<keyword evidence="2" id="KW-1185">Reference proteome</keyword>
<reference evidence="2" key="1">
    <citation type="submission" date="2018-12" db="EMBL/GenBank/DDBJ databases">
        <title>Tengunoibacter tsumagoiensis gen. nov., sp. nov., Dictyobacter kobayashii sp. nov., D. alpinus sp. nov., and D. joshuensis sp. nov. and description of Dictyobacteraceae fam. nov. within the order Ktedonobacterales isolated from Tengu-no-mugimeshi.</title>
        <authorList>
            <person name="Wang C.M."/>
            <person name="Zheng Y."/>
            <person name="Sakai Y."/>
            <person name="Toyoda A."/>
            <person name="Minakuchi Y."/>
            <person name="Abe K."/>
            <person name="Yokota A."/>
            <person name="Yabe S."/>
        </authorList>
    </citation>
    <scope>NUCLEOTIDE SEQUENCE [LARGE SCALE GENOMIC DNA]</scope>
    <source>
        <strain evidence="2">Uno11</strain>
    </source>
</reference>
<evidence type="ECO:0000313" key="2">
    <source>
        <dbReference type="Proteomes" id="UP000287188"/>
    </source>
</evidence>
<evidence type="ECO:0000313" key="1">
    <source>
        <dbReference type="EMBL" id="GCE23417.1"/>
    </source>
</evidence>
<comment type="caution">
    <text evidence="1">The sequence shown here is derived from an EMBL/GenBank/DDBJ whole genome shotgun (WGS) entry which is preliminary data.</text>
</comment>
<dbReference type="Proteomes" id="UP000287188">
    <property type="component" value="Unassembled WGS sequence"/>
</dbReference>
<proteinExistence type="predicted"/>
<dbReference type="AlphaFoldDB" id="A0A402AWG5"/>
<accession>A0A402AWG5</accession>
<sequence>MTTRKKVKPTLAQVRGKYFFDIAALATSAEVGPIVIYHALTRQPIIKSNAEKILQALTELYQSQGQIFTLENVDIVLTEEALVLWIIRATHQQSTEQGTLVDEYYFVYARNQEHAETLSRNWLEQFSPLVGSSFTARPEGLQIGHIQVPGYLN</sequence>
<dbReference type="RefSeq" id="WP_126556856.1">
    <property type="nucleotide sequence ID" value="NZ_BIFS01000002.1"/>
</dbReference>
<dbReference type="EMBL" id="BIFS01000002">
    <property type="protein sequence ID" value="GCE23417.1"/>
    <property type="molecule type" value="Genomic_DNA"/>
</dbReference>
<protein>
    <submittedName>
        <fullName evidence="1">Uncharacterized protein</fullName>
    </submittedName>
</protein>